<name>A0A5N6KMY4_MONLA</name>
<dbReference type="EMBL" id="VIGI01000001">
    <property type="protein sequence ID" value="KAB8305065.1"/>
    <property type="molecule type" value="Genomic_DNA"/>
</dbReference>
<proteinExistence type="predicted"/>
<dbReference type="Proteomes" id="UP000326757">
    <property type="component" value="Unassembled WGS sequence"/>
</dbReference>
<evidence type="ECO:0000313" key="2">
    <source>
        <dbReference type="Proteomes" id="UP000326757"/>
    </source>
</evidence>
<accession>A0A5N6KMY4</accession>
<sequence length="67" mass="7489">MLSISNRKVKSLAKPKEGITQILRPTSLIPPKNPLQKSIHHYRNPKSVRLSSACNTFLISSVLLVHT</sequence>
<dbReference type="AlphaFoldDB" id="A0A5N6KMY4"/>
<reference evidence="1 2" key="1">
    <citation type="submission" date="2019-06" db="EMBL/GenBank/DDBJ databases">
        <title>Genome Sequence of the Brown Rot Fungal Pathogen Monilinia laxa.</title>
        <authorList>
            <person name="De Miccolis Angelini R.M."/>
            <person name="Landi L."/>
            <person name="Abate D."/>
            <person name="Pollastro S."/>
            <person name="Romanazzi G."/>
            <person name="Faretra F."/>
        </authorList>
    </citation>
    <scope>NUCLEOTIDE SEQUENCE [LARGE SCALE GENOMIC DNA]</scope>
    <source>
        <strain evidence="1 2">Mlax316</strain>
    </source>
</reference>
<evidence type="ECO:0000313" key="1">
    <source>
        <dbReference type="EMBL" id="KAB8305065.1"/>
    </source>
</evidence>
<keyword evidence="2" id="KW-1185">Reference proteome</keyword>
<organism evidence="1 2">
    <name type="scientific">Monilinia laxa</name>
    <name type="common">Brown rot fungus</name>
    <name type="synonym">Sclerotinia laxa</name>
    <dbReference type="NCBI Taxonomy" id="61186"/>
    <lineage>
        <taxon>Eukaryota</taxon>
        <taxon>Fungi</taxon>
        <taxon>Dikarya</taxon>
        <taxon>Ascomycota</taxon>
        <taxon>Pezizomycotina</taxon>
        <taxon>Leotiomycetes</taxon>
        <taxon>Helotiales</taxon>
        <taxon>Sclerotiniaceae</taxon>
        <taxon>Monilinia</taxon>
    </lineage>
</organism>
<comment type="caution">
    <text evidence="1">The sequence shown here is derived from an EMBL/GenBank/DDBJ whole genome shotgun (WGS) entry which is preliminary data.</text>
</comment>
<protein>
    <submittedName>
        <fullName evidence="1">Uncharacterized protein</fullName>
    </submittedName>
</protein>
<gene>
    <name evidence="1" type="ORF">EYC80_004366</name>
</gene>